<evidence type="ECO:0000256" key="4">
    <source>
        <dbReference type="ARBA" id="ARBA00022989"/>
    </source>
</evidence>
<dbReference type="GO" id="GO:0005737">
    <property type="term" value="C:cytoplasm"/>
    <property type="evidence" value="ECO:0007669"/>
    <property type="project" value="TreeGrafter"/>
</dbReference>
<reference evidence="7 8" key="1">
    <citation type="journal article" date="2011" name="Proc. Natl. Acad. Sci. U.S.A.">
        <title>Niche of harmful alga Aureococcus anophagefferens revealed through ecogenomics.</title>
        <authorList>
            <person name="Gobler C.J."/>
            <person name="Berry D.L."/>
            <person name="Dyhrman S.T."/>
            <person name="Wilhelm S.W."/>
            <person name="Salamov A."/>
            <person name="Lobanov A.V."/>
            <person name="Zhang Y."/>
            <person name="Collier J.L."/>
            <person name="Wurch L.L."/>
            <person name="Kustka A.B."/>
            <person name="Dill B.D."/>
            <person name="Shah M."/>
            <person name="VerBerkmoes N.C."/>
            <person name="Kuo A."/>
            <person name="Terry A."/>
            <person name="Pangilinan J."/>
            <person name="Lindquist E.A."/>
            <person name="Lucas S."/>
            <person name="Paulsen I.T."/>
            <person name="Hattenrath-Lehmann T.K."/>
            <person name="Talmage S.C."/>
            <person name="Walker E.A."/>
            <person name="Koch F."/>
            <person name="Burson A.M."/>
            <person name="Marcoval M.A."/>
            <person name="Tang Y.Z."/>
            <person name="Lecleir G.R."/>
            <person name="Coyne K.J."/>
            <person name="Berg G.M."/>
            <person name="Bertrand E.M."/>
            <person name="Saito M.A."/>
            <person name="Gladyshev V.N."/>
            <person name="Grigoriev I.V."/>
        </authorList>
    </citation>
    <scope>NUCLEOTIDE SEQUENCE [LARGE SCALE GENOMIC DNA]</scope>
    <source>
        <strain evidence="8">CCMP 1984</strain>
    </source>
</reference>
<keyword evidence="4 6" id="KW-1133">Transmembrane helix</keyword>
<dbReference type="InterPro" id="IPR007248">
    <property type="entry name" value="Mpv17_PMP22"/>
</dbReference>
<comment type="similarity">
    <text evidence="2 6">Belongs to the peroxisomal membrane protein PXMP2/4 family.</text>
</comment>
<comment type="caution">
    <text evidence="6">Lacks conserved residue(s) required for the propagation of feature annotation.</text>
</comment>
<keyword evidence="5 6" id="KW-0472">Membrane</keyword>
<dbReference type="RefSeq" id="XP_009040828.1">
    <property type="nucleotide sequence ID" value="XM_009042580.1"/>
</dbReference>
<name>F0YKE1_AURAN</name>
<organism evidence="8">
    <name type="scientific">Aureococcus anophagefferens</name>
    <name type="common">Harmful bloom alga</name>
    <dbReference type="NCBI Taxonomy" id="44056"/>
    <lineage>
        <taxon>Eukaryota</taxon>
        <taxon>Sar</taxon>
        <taxon>Stramenopiles</taxon>
        <taxon>Ochrophyta</taxon>
        <taxon>Pelagophyceae</taxon>
        <taxon>Pelagomonadales</taxon>
        <taxon>Pelagomonadaceae</taxon>
        <taxon>Aureococcus</taxon>
    </lineage>
</organism>
<keyword evidence="8" id="KW-1185">Reference proteome</keyword>
<proteinExistence type="inferred from homology"/>
<feature type="transmembrane region" description="Helical" evidence="6">
    <location>
        <begin position="14"/>
        <end position="36"/>
    </location>
</feature>
<dbReference type="OrthoDB" id="430207at2759"/>
<dbReference type="GeneID" id="20218524"/>
<keyword evidence="3 6" id="KW-0812">Transmembrane</keyword>
<gene>
    <name evidence="7" type="ORF">AURANDRAFT_15607</name>
</gene>
<evidence type="ECO:0000256" key="1">
    <source>
        <dbReference type="ARBA" id="ARBA00004141"/>
    </source>
</evidence>
<evidence type="ECO:0000313" key="8">
    <source>
        <dbReference type="Proteomes" id="UP000002729"/>
    </source>
</evidence>
<evidence type="ECO:0000256" key="2">
    <source>
        <dbReference type="ARBA" id="ARBA00006824"/>
    </source>
</evidence>
<protein>
    <recommendedName>
        <fullName evidence="9">Peroxisomal membrane protein</fullName>
    </recommendedName>
</protein>
<evidence type="ECO:0000256" key="3">
    <source>
        <dbReference type="ARBA" id="ARBA00022692"/>
    </source>
</evidence>
<dbReference type="InParanoid" id="F0YKE1"/>
<evidence type="ECO:0000256" key="5">
    <source>
        <dbReference type="ARBA" id="ARBA00023136"/>
    </source>
</evidence>
<dbReference type="PANTHER" id="PTHR11266">
    <property type="entry name" value="PEROXISOMAL MEMBRANE PROTEIN 2, PXMP2 MPV17"/>
    <property type="match status" value="1"/>
</dbReference>
<dbReference type="eggNOG" id="KOG1944">
    <property type="taxonomic scope" value="Eukaryota"/>
</dbReference>
<feature type="non-terminal residue" evidence="7">
    <location>
        <position position="168"/>
    </location>
</feature>
<evidence type="ECO:0000313" key="7">
    <source>
        <dbReference type="EMBL" id="EGB04441.1"/>
    </source>
</evidence>
<evidence type="ECO:0000256" key="6">
    <source>
        <dbReference type="RuleBase" id="RU363053"/>
    </source>
</evidence>
<dbReference type="OMA" id="WYQSKLA"/>
<comment type="subcellular location">
    <subcellularLocation>
        <location evidence="1">Membrane</location>
        <topology evidence="1">Multi-pass membrane protein</topology>
    </subcellularLocation>
</comment>
<dbReference type="KEGG" id="aaf:AURANDRAFT_15607"/>
<sequence>VWAAYEAALEKDPLLIKGLTSMIGFFLGDVLAQCFIEKSDKYDIWRTIRFSSFGLLVHGTTSHWFYGKLDGKIPGTGAGAVASKVGIDQVLWNPIFGIMFFGYMGIFEGSGVGGTITKIKNDLLTQVTGSWTVWPIAHAINFKFIPNSQRVLYINTIQIFYNCFLSII</sequence>
<dbReference type="AlphaFoldDB" id="F0YKE1"/>
<dbReference type="EMBL" id="GL833151">
    <property type="protein sequence ID" value="EGB04441.1"/>
    <property type="molecule type" value="Genomic_DNA"/>
</dbReference>
<accession>F0YKE1</accession>
<dbReference type="GO" id="GO:0016020">
    <property type="term" value="C:membrane"/>
    <property type="evidence" value="ECO:0007669"/>
    <property type="project" value="UniProtKB-SubCell"/>
</dbReference>
<dbReference type="Pfam" id="PF04117">
    <property type="entry name" value="Mpv17_PMP22"/>
    <property type="match status" value="1"/>
</dbReference>
<feature type="non-terminal residue" evidence="7">
    <location>
        <position position="1"/>
    </location>
</feature>
<dbReference type="Proteomes" id="UP000002729">
    <property type="component" value="Unassembled WGS sequence"/>
</dbReference>
<evidence type="ECO:0008006" key="9">
    <source>
        <dbReference type="Google" id="ProtNLM"/>
    </source>
</evidence>
<dbReference type="PANTHER" id="PTHR11266:SF17">
    <property type="entry name" value="PROTEIN MPV17"/>
    <property type="match status" value="1"/>
</dbReference>